<feature type="region of interest" description="Disordered" evidence="11">
    <location>
        <begin position="1"/>
        <end position="82"/>
    </location>
</feature>
<evidence type="ECO:0000256" key="2">
    <source>
        <dbReference type="ARBA" id="ARBA00004123"/>
    </source>
</evidence>
<proteinExistence type="inferred from homology"/>
<feature type="compositionally biased region" description="Polar residues" evidence="11">
    <location>
        <begin position="48"/>
        <end position="59"/>
    </location>
</feature>
<keyword evidence="13" id="KW-1185">Reference proteome</keyword>
<dbReference type="GO" id="GO:0000786">
    <property type="term" value="C:nucleosome"/>
    <property type="evidence" value="ECO:0007669"/>
    <property type="project" value="UniProtKB-KW"/>
</dbReference>
<evidence type="ECO:0000256" key="8">
    <source>
        <dbReference type="ARBA" id="ARBA00023242"/>
    </source>
</evidence>
<evidence type="ECO:0000256" key="11">
    <source>
        <dbReference type="SAM" id="MobiDB-lite"/>
    </source>
</evidence>
<evidence type="ECO:0000256" key="10">
    <source>
        <dbReference type="RuleBase" id="RU000528"/>
    </source>
</evidence>
<dbReference type="Proteomes" id="UP000184330">
    <property type="component" value="Unassembled WGS sequence"/>
</dbReference>
<evidence type="ECO:0000256" key="4">
    <source>
        <dbReference type="ARBA" id="ARBA00006564"/>
    </source>
</evidence>
<evidence type="ECO:0000256" key="5">
    <source>
        <dbReference type="ARBA" id="ARBA00011538"/>
    </source>
</evidence>
<keyword evidence="6 10" id="KW-0158">Chromosome</keyword>
<dbReference type="Gene3D" id="1.10.20.10">
    <property type="entry name" value="Histone, subunit A"/>
    <property type="match status" value="1"/>
</dbReference>
<protein>
    <recommendedName>
        <fullName evidence="10">Histone H4</fullName>
    </recommendedName>
</protein>
<name>A0A1L7XJ11_9HELO</name>
<dbReference type="InterPro" id="IPR009072">
    <property type="entry name" value="Histone-fold"/>
</dbReference>
<reference evidence="12 13" key="1">
    <citation type="submission" date="2016-03" db="EMBL/GenBank/DDBJ databases">
        <authorList>
            <person name="Ploux O."/>
        </authorList>
    </citation>
    <scope>NUCLEOTIDE SEQUENCE [LARGE SCALE GENOMIC DNA]</scope>
    <source>
        <strain evidence="12 13">UAMH 11012</strain>
    </source>
</reference>
<dbReference type="STRING" id="576137.A0A1L7XJ11"/>
<dbReference type="InterPro" id="IPR001951">
    <property type="entry name" value="Histone_H4"/>
</dbReference>
<evidence type="ECO:0000256" key="1">
    <source>
        <dbReference type="ARBA" id="ARBA00002001"/>
    </source>
</evidence>
<dbReference type="EMBL" id="FJOG01000028">
    <property type="protein sequence ID" value="CZR64947.1"/>
    <property type="molecule type" value="Genomic_DNA"/>
</dbReference>
<dbReference type="SMART" id="SM00417">
    <property type="entry name" value="H4"/>
    <property type="match status" value="1"/>
</dbReference>
<dbReference type="GO" id="GO:0003677">
    <property type="term" value="F:DNA binding"/>
    <property type="evidence" value="ECO:0007669"/>
    <property type="project" value="UniProtKB-KW"/>
</dbReference>
<comment type="subunit">
    <text evidence="5 10">The nucleosome is a histone octamer containing two molecules each of H2A, H2B, H3 and H4 assembled in one H3-H4 heterotetramer and two H2A-H2B heterodimers. The octamer wraps approximately 147 bp of DNA.</text>
</comment>
<comment type="subcellular location">
    <subcellularLocation>
        <location evidence="3">Chromosome</location>
    </subcellularLocation>
    <subcellularLocation>
        <location evidence="2">Nucleus</location>
    </subcellularLocation>
</comment>
<dbReference type="FunFam" id="1.10.20.10:FF:000012">
    <property type="entry name" value="Histone H4"/>
    <property type="match status" value="1"/>
</dbReference>
<keyword evidence="7 10" id="KW-0238">DNA-binding</keyword>
<comment type="similarity">
    <text evidence="4 10">Belongs to the histone H4 family.</text>
</comment>
<evidence type="ECO:0000313" key="12">
    <source>
        <dbReference type="EMBL" id="CZR64947.1"/>
    </source>
</evidence>
<evidence type="ECO:0000256" key="3">
    <source>
        <dbReference type="ARBA" id="ARBA00004286"/>
    </source>
</evidence>
<accession>A0A1L7XJ11</accession>
<keyword evidence="9 10" id="KW-0544">Nucleosome core</keyword>
<organism evidence="12 13">
    <name type="scientific">Phialocephala subalpina</name>
    <dbReference type="NCBI Taxonomy" id="576137"/>
    <lineage>
        <taxon>Eukaryota</taxon>
        <taxon>Fungi</taxon>
        <taxon>Dikarya</taxon>
        <taxon>Ascomycota</taxon>
        <taxon>Pezizomycotina</taxon>
        <taxon>Leotiomycetes</taxon>
        <taxon>Helotiales</taxon>
        <taxon>Mollisiaceae</taxon>
        <taxon>Phialocephala</taxon>
        <taxon>Phialocephala fortinii species complex</taxon>
    </lineage>
</organism>
<dbReference type="PRINTS" id="PR00623">
    <property type="entry name" value="HISTONEH4"/>
</dbReference>
<keyword evidence="8 10" id="KW-0539">Nucleus</keyword>
<comment type="function">
    <text evidence="1 10">Core component of nucleosome. Nucleosomes wrap and compact DNA into chromatin, limiting DNA accessibility to the cellular machineries which require DNA as a template. Histones thereby play a central role in transcription regulation, DNA repair, DNA replication and chromosomal stability. DNA accessibility is regulated via a complex set of post-translational modifications of histones, also called histone code, and nucleosome remodeling.</text>
</comment>
<dbReference type="SUPFAM" id="SSF47113">
    <property type="entry name" value="Histone-fold"/>
    <property type="match status" value="1"/>
</dbReference>
<feature type="compositionally biased region" description="Low complexity" evidence="11">
    <location>
        <begin position="7"/>
        <end position="18"/>
    </location>
</feature>
<dbReference type="CDD" id="cd22912">
    <property type="entry name" value="HFD_H4"/>
    <property type="match status" value="1"/>
</dbReference>
<dbReference type="GO" id="GO:0030527">
    <property type="term" value="F:structural constituent of chromatin"/>
    <property type="evidence" value="ECO:0007669"/>
    <property type="project" value="InterPro"/>
</dbReference>
<evidence type="ECO:0000313" key="13">
    <source>
        <dbReference type="Proteomes" id="UP000184330"/>
    </source>
</evidence>
<dbReference type="PANTHER" id="PTHR10484">
    <property type="entry name" value="HISTONE H4"/>
    <property type="match status" value="1"/>
</dbReference>
<evidence type="ECO:0000256" key="9">
    <source>
        <dbReference type="ARBA" id="ARBA00023269"/>
    </source>
</evidence>
<evidence type="ECO:0000256" key="7">
    <source>
        <dbReference type="ARBA" id="ARBA00023125"/>
    </source>
</evidence>
<dbReference type="GO" id="GO:0005634">
    <property type="term" value="C:nucleus"/>
    <property type="evidence" value="ECO:0007669"/>
    <property type="project" value="UniProtKB-SubCell"/>
</dbReference>
<gene>
    <name evidence="12" type="ORF">PAC_14847</name>
</gene>
<evidence type="ECO:0000256" key="6">
    <source>
        <dbReference type="ARBA" id="ARBA00022454"/>
    </source>
</evidence>
<sequence>MPTYSSPAGGRATPGGRALSNLGDPRARALALSQRPGGGLGGKGVLKTSGNASRTSGNAPNHPIVPERSGAGGRGLGKAFSAKKVPEKRHRKLLKDRIQGVTKGDIRRLARRGGVKRIAGTIYDETRVALKDYLVRILKDVVFITDYQKRKTVTVTDVVFALKRIGRPIYGFDVETSHKAANRR</sequence>
<dbReference type="OrthoDB" id="3919494at2759"/>
<dbReference type="AlphaFoldDB" id="A0A1L7XJ11"/>
<dbReference type="GO" id="GO:0046982">
    <property type="term" value="F:protein heterodimerization activity"/>
    <property type="evidence" value="ECO:0007669"/>
    <property type="project" value="InterPro"/>
</dbReference>